<protein>
    <submittedName>
        <fullName evidence="1">Uncharacterized protein</fullName>
    </submittedName>
</protein>
<feature type="non-terminal residue" evidence="1">
    <location>
        <position position="75"/>
    </location>
</feature>
<keyword evidence="2" id="KW-1185">Reference proteome</keyword>
<sequence length="75" mass="8081">MKVNGKRGKEPASATSPVHFHYSAPQWLAISVSPMPPLEPCSLASPSGALRSKNWKRLSFLGGNLKANTVMCQCL</sequence>
<gene>
    <name evidence="1" type="ORF">JOQ06_024134</name>
</gene>
<dbReference type="AlphaFoldDB" id="A0AAD6BPE8"/>
<accession>A0AAD6BPE8</accession>
<comment type="caution">
    <text evidence="1">The sequence shown here is derived from an EMBL/GenBank/DDBJ whole genome shotgun (WGS) entry which is preliminary data.</text>
</comment>
<evidence type="ECO:0000313" key="1">
    <source>
        <dbReference type="EMBL" id="KAJ4946467.1"/>
    </source>
</evidence>
<dbReference type="EMBL" id="JAPTMU010000003">
    <property type="protein sequence ID" value="KAJ4946467.1"/>
    <property type="molecule type" value="Genomic_DNA"/>
</dbReference>
<evidence type="ECO:0000313" key="2">
    <source>
        <dbReference type="Proteomes" id="UP001219934"/>
    </source>
</evidence>
<name>A0AAD6BPE8_9TELE</name>
<proteinExistence type="predicted"/>
<dbReference type="Proteomes" id="UP001219934">
    <property type="component" value="Unassembled WGS sequence"/>
</dbReference>
<organism evidence="1 2">
    <name type="scientific">Pogonophryne albipinna</name>
    <dbReference type="NCBI Taxonomy" id="1090488"/>
    <lineage>
        <taxon>Eukaryota</taxon>
        <taxon>Metazoa</taxon>
        <taxon>Chordata</taxon>
        <taxon>Craniata</taxon>
        <taxon>Vertebrata</taxon>
        <taxon>Euteleostomi</taxon>
        <taxon>Actinopterygii</taxon>
        <taxon>Neopterygii</taxon>
        <taxon>Teleostei</taxon>
        <taxon>Neoteleostei</taxon>
        <taxon>Acanthomorphata</taxon>
        <taxon>Eupercaria</taxon>
        <taxon>Perciformes</taxon>
        <taxon>Notothenioidei</taxon>
        <taxon>Pogonophryne</taxon>
    </lineage>
</organism>
<reference evidence="1" key="1">
    <citation type="submission" date="2022-11" db="EMBL/GenBank/DDBJ databases">
        <title>Chromosome-level genome of Pogonophryne albipinna.</title>
        <authorList>
            <person name="Jo E."/>
        </authorList>
    </citation>
    <scope>NUCLEOTIDE SEQUENCE</scope>
    <source>
        <strain evidence="1">SGF0006</strain>
        <tissue evidence="1">Muscle</tissue>
    </source>
</reference>